<dbReference type="SUPFAM" id="SSF50475">
    <property type="entry name" value="FMN-binding split barrel"/>
    <property type="match status" value="1"/>
</dbReference>
<dbReference type="EMBL" id="AP025591">
    <property type="protein sequence ID" value="BDG05296.1"/>
    <property type="molecule type" value="Genomic_DNA"/>
</dbReference>
<dbReference type="Pfam" id="PF01243">
    <property type="entry name" value="PNPOx_N"/>
    <property type="match status" value="1"/>
</dbReference>
<dbReference type="Gene3D" id="2.30.110.10">
    <property type="entry name" value="Electron Transport, Fmn-binding Protein, Chain A"/>
    <property type="match status" value="1"/>
</dbReference>
<evidence type="ECO:0000313" key="2">
    <source>
        <dbReference type="EMBL" id="BDG05296.1"/>
    </source>
</evidence>
<evidence type="ECO:0000259" key="1">
    <source>
        <dbReference type="SMART" id="SM00065"/>
    </source>
</evidence>
<dbReference type="InterPro" id="IPR029016">
    <property type="entry name" value="GAF-like_dom_sf"/>
</dbReference>
<name>A0ABN6MXK1_9BACT</name>
<evidence type="ECO:0000313" key="3">
    <source>
        <dbReference type="Proteomes" id="UP001162891"/>
    </source>
</evidence>
<dbReference type="InterPro" id="IPR012349">
    <property type="entry name" value="Split_barrel_FMN-bd"/>
</dbReference>
<dbReference type="SMART" id="SM00065">
    <property type="entry name" value="GAF"/>
    <property type="match status" value="1"/>
</dbReference>
<keyword evidence="3" id="KW-1185">Reference proteome</keyword>
<dbReference type="PANTHER" id="PTHR40660">
    <property type="entry name" value="5'-PHOSPHATE OXIDASE PUTATIVE DOMAIN-CONTAINING PROTEIN-RELATED"/>
    <property type="match status" value="1"/>
</dbReference>
<dbReference type="Proteomes" id="UP001162891">
    <property type="component" value="Chromosome"/>
</dbReference>
<sequence>MSSALEALGPCFQGVIPSIITTCSRDGEPNTTYLSQVHYVDPRHVALSCQFFNKTKRNVAENPHATVLVHDPVTFDTYRLRLRFDHSETEGPLFERMALRIQAIASHSGMAGVFRLLSSDVYEVLAVERLDAFLQPPDPVLDASPAAALGPGPLTELRGVQAISERIARAGDLETLLGGTLAALDELLGFSHAMVLVPDERGDRLLALASRGYGAGGIGAEVLVGDGIIGTVAARRRMIRVAGVGQELRYGRAIRGRVAECGDAARLGPEIPLPGLPDAQAQLALPLVAGDRLVGVLAVESRDPLQFDDWDEAFLQIVANQIAMGIDRMSAAAEEDPEPTPARRAPPVAAPRRTRAFTYYRNDDCIFVDGEYLVRNVPGKILWKVLGLHRREGRSEFTNRELRLDPTLGLPPLKDNLESRLILLRRRLEEKCPDVRLVPVRRGRFALELGCAVELVEKECA</sequence>
<reference evidence="3" key="1">
    <citation type="journal article" date="2022" name="Int. J. Syst. Evol. Microbiol.">
        <title>Anaeromyxobacter oryzae sp. nov., Anaeromyxobacter diazotrophicus sp. nov. and Anaeromyxobacter paludicola sp. nov., isolated from paddy soils.</title>
        <authorList>
            <person name="Itoh H."/>
            <person name="Xu Z."/>
            <person name="Mise K."/>
            <person name="Masuda Y."/>
            <person name="Ushijima N."/>
            <person name="Hayakawa C."/>
            <person name="Shiratori Y."/>
            <person name="Senoo K."/>
        </authorList>
    </citation>
    <scope>NUCLEOTIDE SEQUENCE [LARGE SCALE GENOMIC DNA]</scope>
    <source>
        <strain evidence="3">Red232</strain>
    </source>
</reference>
<gene>
    <name evidence="2" type="ORF">AMOR_42920</name>
</gene>
<proteinExistence type="predicted"/>
<organism evidence="2 3">
    <name type="scientific">Anaeromyxobacter oryzae</name>
    <dbReference type="NCBI Taxonomy" id="2918170"/>
    <lineage>
        <taxon>Bacteria</taxon>
        <taxon>Pseudomonadati</taxon>
        <taxon>Myxococcota</taxon>
        <taxon>Myxococcia</taxon>
        <taxon>Myxococcales</taxon>
        <taxon>Cystobacterineae</taxon>
        <taxon>Anaeromyxobacteraceae</taxon>
        <taxon>Anaeromyxobacter</taxon>
    </lineage>
</organism>
<dbReference type="RefSeq" id="WP_248353958.1">
    <property type="nucleotide sequence ID" value="NZ_AP025591.1"/>
</dbReference>
<accession>A0ABN6MXK1</accession>
<dbReference type="InterPro" id="IPR003018">
    <property type="entry name" value="GAF"/>
</dbReference>
<dbReference type="Gene3D" id="3.30.450.40">
    <property type="match status" value="1"/>
</dbReference>
<dbReference type="Pfam" id="PF01590">
    <property type="entry name" value="GAF"/>
    <property type="match status" value="1"/>
</dbReference>
<dbReference type="InterPro" id="IPR011576">
    <property type="entry name" value="Pyridox_Oxase_N"/>
</dbReference>
<dbReference type="PANTHER" id="PTHR40660:SF1">
    <property type="entry name" value="5'-PHOSPHATE OXIDASE PUTATIVE DOMAIN-CONTAINING PROTEIN-RELATED"/>
    <property type="match status" value="1"/>
</dbReference>
<feature type="domain" description="GAF" evidence="1">
    <location>
        <begin position="172"/>
        <end position="336"/>
    </location>
</feature>
<dbReference type="SUPFAM" id="SSF55781">
    <property type="entry name" value="GAF domain-like"/>
    <property type="match status" value="1"/>
</dbReference>
<protein>
    <recommendedName>
        <fullName evidence="1">GAF domain-containing protein</fullName>
    </recommendedName>
</protein>